<dbReference type="Gene3D" id="3.50.50.60">
    <property type="entry name" value="FAD/NAD(P)-binding domain"/>
    <property type="match status" value="1"/>
</dbReference>
<dbReference type="GO" id="GO:0004497">
    <property type="term" value="F:monooxygenase activity"/>
    <property type="evidence" value="ECO:0007669"/>
    <property type="project" value="InterPro"/>
</dbReference>
<dbReference type="AlphaFoldDB" id="A0AAD4H9X5"/>
<keyword evidence="7" id="KW-1185">Reference proteome</keyword>
<name>A0AAD4H9X5_9FUNG</name>
<accession>A0AAD4H9X5</accession>
<organism evidence="6 7">
    <name type="scientific">Linnemannia exigua</name>
    <dbReference type="NCBI Taxonomy" id="604196"/>
    <lineage>
        <taxon>Eukaryota</taxon>
        <taxon>Fungi</taxon>
        <taxon>Fungi incertae sedis</taxon>
        <taxon>Mucoromycota</taxon>
        <taxon>Mortierellomycotina</taxon>
        <taxon>Mortierellomycetes</taxon>
        <taxon>Mortierellales</taxon>
        <taxon>Mortierellaceae</taxon>
        <taxon>Linnemannia</taxon>
    </lineage>
</organism>
<evidence type="ECO:0000256" key="1">
    <source>
        <dbReference type="ARBA" id="ARBA00007992"/>
    </source>
</evidence>
<dbReference type="PANTHER" id="PTHR47356">
    <property type="entry name" value="FAD-DEPENDENT MONOOXYGENASE ASQG-RELATED"/>
    <property type="match status" value="1"/>
</dbReference>
<dbReference type="SUPFAM" id="SSF51905">
    <property type="entry name" value="FAD/NAD(P)-binding domain"/>
    <property type="match status" value="1"/>
</dbReference>
<dbReference type="GO" id="GO:0071949">
    <property type="term" value="F:FAD binding"/>
    <property type="evidence" value="ECO:0007669"/>
    <property type="project" value="InterPro"/>
</dbReference>
<evidence type="ECO:0000313" key="7">
    <source>
        <dbReference type="Proteomes" id="UP001194580"/>
    </source>
</evidence>
<proteinExistence type="inferred from homology"/>
<evidence type="ECO:0000256" key="3">
    <source>
        <dbReference type="ARBA" id="ARBA00022827"/>
    </source>
</evidence>
<dbReference type="Proteomes" id="UP001194580">
    <property type="component" value="Unassembled WGS sequence"/>
</dbReference>
<gene>
    <name evidence="6" type="ORF">BGZ95_000296</name>
</gene>
<dbReference type="InterPro" id="IPR050562">
    <property type="entry name" value="FAD_mOase_fung"/>
</dbReference>
<evidence type="ECO:0000256" key="2">
    <source>
        <dbReference type="ARBA" id="ARBA00022630"/>
    </source>
</evidence>
<dbReference type="PANTHER" id="PTHR47356:SF2">
    <property type="entry name" value="FAD-BINDING DOMAIN-CONTAINING PROTEIN-RELATED"/>
    <property type="match status" value="1"/>
</dbReference>
<reference evidence="6" key="1">
    <citation type="journal article" date="2020" name="Fungal Divers.">
        <title>Resolving the Mortierellaceae phylogeny through synthesis of multi-gene phylogenetics and phylogenomics.</title>
        <authorList>
            <person name="Vandepol N."/>
            <person name="Liber J."/>
            <person name="Desiro A."/>
            <person name="Na H."/>
            <person name="Kennedy M."/>
            <person name="Barry K."/>
            <person name="Grigoriev I.V."/>
            <person name="Miller A.N."/>
            <person name="O'Donnell K."/>
            <person name="Stajich J.E."/>
            <person name="Bonito G."/>
        </authorList>
    </citation>
    <scope>NUCLEOTIDE SEQUENCE</scope>
    <source>
        <strain evidence="6">NRRL 28262</strain>
    </source>
</reference>
<feature type="domain" description="FAD-binding" evidence="5">
    <location>
        <begin position="8"/>
        <end position="361"/>
    </location>
</feature>
<keyword evidence="4" id="KW-0560">Oxidoreductase</keyword>
<evidence type="ECO:0000259" key="5">
    <source>
        <dbReference type="Pfam" id="PF01494"/>
    </source>
</evidence>
<comment type="caution">
    <text evidence="6">The sequence shown here is derived from an EMBL/GenBank/DDBJ whole genome shotgun (WGS) entry which is preliminary data.</text>
</comment>
<keyword evidence="3" id="KW-0274">FAD</keyword>
<comment type="similarity">
    <text evidence="1">Belongs to the paxM FAD-dependent monooxygenase family.</text>
</comment>
<evidence type="ECO:0000256" key="4">
    <source>
        <dbReference type="ARBA" id="ARBA00023002"/>
    </source>
</evidence>
<keyword evidence="2" id="KW-0285">Flavoprotein</keyword>
<dbReference type="InterPro" id="IPR002938">
    <property type="entry name" value="FAD-bd"/>
</dbReference>
<dbReference type="InterPro" id="IPR036188">
    <property type="entry name" value="FAD/NAD-bd_sf"/>
</dbReference>
<evidence type="ECO:0000313" key="6">
    <source>
        <dbReference type="EMBL" id="KAG0279764.1"/>
    </source>
</evidence>
<protein>
    <recommendedName>
        <fullName evidence="5">FAD-binding domain-containing protein</fullName>
    </recommendedName>
</protein>
<dbReference type="Pfam" id="PF01494">
    <property type="entry name" value="FAD_binding_3"/>
    <property type="match status" value="1"/>
</dbReference>
<sequence>MSSDVPYVVFERASTVKPLGSAMAVGPSLLPVFEQLGIYEEFLTISNPADELAYYEENTKNFQTADHRPLEKIAGYGLRIVSRPVQHALFLKQIPAHKIHFGHRVLNITEENEKVIIHLANSETFEGDIVVGADGAYSAVRQRMYEKLKAKGELPQSDMEDLPFGYTCLVGQTEVLGAEDFPIVEDPKCQFNLVLGRERPLTVVTFNTAQKTICWMVIHYLSTKTSKAAVEQRFRNSENSEWGAYPAQTMCDETRDFPVQLGDGKERTLGDLYDRTPQHLISKVMLEEKVFETWHYGRTVLLGDACHKIHPASGQGGVTAMHDAIALANLLYALPSSSSSDITQIFEEYRSERFPIVTQTFKDALFAKKTIDKGIGGRLTLYLFTHMPYWLWKKVKKRKRLLPHEIMDVPSRSNEKGAVSLEVVINKKVYAAVSLRASTSTPGAYVRLALQESLRTGQVVPIVADKDSSGRIVGLVAGTSVAFGGRSTYNVAI</sequence>
<dbReference type="EMBL" id="JAAAIL010000105">
    <property type="protein sequence ID" value="KAG0279764.1"/>
    <property type="molecule type" value="Genomic_DNA"/>
</dbReference>